<evidence type="ECO:0000259" key="10">
    <source>
        <dbReference type="Pfam" id="PF00294"/>
    </source>
</evidence>
<keyword evidence="4" id="KW-0808">Transferase</keyword>
<evidence type="ECO:0000256" key="6">
    <source>
        <dbReference type="ARBA" id="ARBA00022741"/>
    </source>
</evidence>
<evidence type="ECO:0000313" key="11">
    <source>
        <dbReference type="EMBL" id="ADK81771.1"/>
    </source>
</evidence>
<keyword evidence="8" id="KW-0067">ATP-binding</keyword>
<dbReference type="GO" id="GO:0006144">
    <property type="term" value="P:purine nucleobase metabolic process"/>
    <property type="evidence" value="ECO:0007669"/>
    <property type="project" value="TreeGrafter"/>
</dbReference>
<dbReference type="Proteomes" id="UP000002318">
    <property type="component" value="Chromosome"/>
</dbReference>
<dbReference type="InterPro" id="IPR011611">
    <property type="entry name" value="PfkB_dom"/>
</dbReference>
<dbReference type="GO" id="GO:0005524">
    <property type="term" value="F:ATP binding"/>
    <property type="evidence" value="ECO:0007669"/>
    <property type="project" value="UniProtKB-KW"/>
</dbReference>
<evidence type="ECO:0000313" key="12">
    <source>
        <dbReference type="Proteomes" id="UP000002318"/>
    </source>
</evidence>
<dbReference type="STRING" id="573413.Spirs_2664"/>
<dbReference type="OrthoDB" id="360382at2"/>
<accession>E1R8L4</accession>
<evidence type="ECO:0000256" key="3">
    <source>
        <dbReference type="ARBA" id="ARBA00012119"/>
    </source>
</evidence>
<evidence type="ECO:0000256" key="2">
    <source>
        <dbReference type="ARBA" id="ARBA00004801"/>
    </source>
</evidence>
<dbReference type="GO" id="GO:0006166">
    <property type="term" value="P:purine ribonucleoside salvage"/>
    <property type="evidence" value="ECO:0007669"/>
    <property type="project" value="UniProtKB-KW"/>
</dbReference>
<keyword evidence="6" id="KW-0547">Nucleotide-binding</keyword>
<sequence>MGLTRRGSRLIFIGNPMIDVVARAFPSGISLPDGASRHLPMEELKLIEEALNRQGTLLFRGPSGGAYSAAAAAAIYHSKVTLIGSAGSDGEYFRKGAAMGKFRFFDPVAAERESGHKALPAGRFISFTEGKTGPFANPSAALSFRQNHVPPISRRDIPFFEGFLLSRLPASLTVGSSLCAVDLSAPFIAERLHDHIVSLEKKSRLILFGNIEESEHFFDVDFGSGRQPGSALRKAIDTFCKRGHRYLLKMGAQGAWMFQREEEKLEERYIPPLSAKEIHPVNTGDAFAGAFLGSIAAEHSLQEALEAAAYAGAAVASVIGNIAGAGSDQTDKASYSEGETTTV</sequence>
<evidence type="ECO:0000256" key="4">
    <source>
        <dbReference type="ARBA" id="ARBA00022679"/>
    </source>
</evidence>
<dbReference type="Gene3D" id="3.40.1190.20">
    <property type="match status" value="1"/>
</dbReference>
<proteinExistence type="predicted"/>
<feature type="active site" description="Proton acceptor" evidence="9">
    <location>
        <position position="285"/>
    </location>
</feature>
<dbReference type="RefSeq" id="WP_013255232.1">
    <property type="nucleotide sequence ID" value="NC_014364.1"/>
</dbReference>
<name>E1R8L4_SEDSS</name>
<dbReference type="PANTHER" id="PTHR45769">
    <property type="entry name" value="ADENOSINE KINASE"/>
    <property type="match status" value="1"/>
</dbReference>
<keyword evidence="7" id="KW-0418">Kinase</keyword>
<dbReference type="InterPro" id="IPR029056">
    <property type="entry name" value="Ribokinase-like"/>
</dbReference>
<gene>
    <name evidence="11" type="ordered locus">Spirs_2664</name>
</gene>
<reference evidence="11 12" key="1">
    <citation type="journal article" date="2010" name="Stand. Genomic Sci.">
        <title>Complete genome sequence of Spirochaeta smaragdinae type strain (SEBR 4228).</title>
        <authorList>
            <person name="Mavromatis K."/>
            <person name="Yasawong M."/>
            <person name="Chertkov O."/>
            <person name="Lapidus A."/>
            <person name="Lucas S."/>
            <person name="Nolan M."/>
            <person name="Del Rio T.G."/>
            <person name="Tice H."/>
            <person name="Cheng J.F."/>
            <person name="Pitluck S."/>
            <person name="Liolios K."/>
            <person name="Ivanova N."/>
            <person name="Tapia R."/>
            <person name="Han C."/>
            <person name="Bruce D."/>
            <person name="Goodwin L."/>
            <person name="Pati A."/>
            <person name="Chen A."/>
            <person name="Palaniappan K."/>
            <person name="Land M."/>
            <person name="Hauser L."/>
            <person name="Chang Y.J."/>
            <person name="Jeffries C.D."/>
            <person name="Detter J.C."/>
            <person name="Rohde M."/>
            <person name="Brambilla E."/>
            <person name="Spring S."/>
            <person name="Goker M."/>
            <person name="Sikorski J."/>
            <person name="Woyke T."/>
            <person name="Bristow J."/>
            <person name="Eisen J.A."/>
            <person name="Markowitz V."/>
            <person name="Hugenholtz P."/>
            <person name="Klenk H.P."/>
            <person name="Kyrpides N.C."/>
        </authorList>
    </citation>
    <scope>NUCLEOTIDE SEQUENCE [LARGE SCALE GENOMIC DNA]</scope>
    <source>
        <strain evidence="12">DSM 11293 / JCM 15392 / SEBR 4228</strain>
    </source>
</reference>
<dbReference type="EMBL" id="CP002116">
    <property type="protein sequence ID" value="ADK81771.1"/>
    <property type="molecule type" value="Genomic_DNA"/>
</dbReference>
<keyword evidence="5" id="KW-0660">Purine salvage</keyword>
<feature type="domain" description="Carbohydrate kinase PfkB" evidence="10">
    <location>
        <begin position="206"/>
        <end position="322"/>
    </location>
</feature>
<dbReference type="AlphaFoldDB" id="E1R8L4"/>
<evidence type="ECO:0000256" key="8">
    <source>
        <dbReference type="ARBA" id="ARBA00022840"/>
    </source>
</evidence>
<dbReference type="PANTHER" id="PTHR45769:SF3">
    <property type="entry name" value="ADENOSINE KINASE"/>
    <property type="match status" value="1"/>
</dbReference>
<protein>
    <recommendedName>
        <fullName evidence="3">adenosine kinase</fullName>
        <ecNumber evidence="3">2.7.1.20</ecNumber>
    </recommendedName>
</protein>
<dbReference type="Pfam" id="PF00294">
    <property type="entry name" value="PfkB"/>
    <property type="match status" value="1"/>
</dbReference>
<dbReference type="EC" id="2.7.1.20" evidence="3"/>
<comment type="pathway">
    <text evidence="2">Purine metabolism; AMP biosynthesis via salvage pathway; AMP from adenosine: step 1/1.</text>
</comment>
<dbReference type="InterPro" id="IPR001805">
    <property type="entry name" value="Adenokinase"/>
</dbReference>
<evidence type="ECO:0000256" key="7">
    <source>
        <dbReference type="ARBA" id="ARBA00022777"/>
    </source>
</evidence>
<dbReference type="GO" id="GO:0005829">
    <property type="term" value="C:cytosol"/>
    <property type="evidence" value="ECO:0007669"/>
    <property type="project" value="TreeGrafter"/>
</dbReference>
<dbReference type="HOGENOM" id="CLU_808688_0_0_12"/>
<keyword evidence="12" id="KW-1185">Reference proteome</keyword>
<dbReference type="SUPFAM" id="SSF53613">
    <property type="entry name" value="Ribokinase-like"/>
    <property type="match status" value="1"/>
</dbReference>
<dbReference type="KEGG" id="ssm:Spirs_2664"/>
<evidence type="ECO:0000256" key="5">
    <source>
        <dbReference type="ARBA" id="ARBA00022726"/>
    </source>
</evidence>
<evidence type="ECO:0000256" key="9">
    <source>
        <dbReference type="PIRSR" id="PIRSR601805-1"/>
    </source>
</evidence>
<comment type="cofactor">
    <cofactor evidence="1">
        <name>Mg(2+)</name>
        <dbReference type="ChEBI" id="CHEBI:18420"/>
    </cofactor>
</comment>
<dbReference type="eggNOG" id="COG0524">
    <property type="taxonomic scope" value="Bacteria"/>
</dbReference>
<organism evidence="11 12">
    <name type="scientific">Sediminispirochaeta smaragdinae (strain DSM 11293 / JCM 15392 / SEBR 4228)</name>
    <name type="common">Spirochaeta smaragdinae</name>
    <dbReference type="NCBI Taxonomy" id="573413"/>
    <lineage>
        <taxon>Bacteria</taxon>
        <taxon>Pseudomonadati</taxon>
        <taxon>Spirochaetota</taxon>
        <taxon>Spirochaetia</taxon>
        <taxon>Spirochaetales</taxon>
        <taxon>Spirochaetaceae</taxon>
        <taxon>Sediminispirochaeta</taxon>
    </lineage>
</organism>
<evidence type="ECO:0000256" key="1">
    <source>
        <dbReference type="ARBA" id="ARBA00001946"/>
    </source>
</evidence>
<dbReference type="GO" id="GO:0004001">
    <property type="term" value="F:adenosine kinase activity"/>
    <property type="evidence" value="ECO:0007669"/>
    <property type="project" value="UniProtKB-EC"/>
</dbReference>